<dbReference type="InterPro" id="IPR025889">
    <property type="entry name" value="GSP17M-like_dom"/>
</dbReference>
<reference evidence="2 3" key="1">
    <citation type="submission" date="2021-03" db="EMBL/GenBank/DDBJ databases">
        <title>Paenibacillus artemisicola MWE-103 whole genome sequence.</title>
        <authorList>
            <person name="Ham Y.J."/>
        </authorList>
    </citation>
    <scope>NUCLEOTIDE SEQUENCE [LARGE SCALE GENOMIC DNA]</scope>
    <source>
        <strain evidence="2 3">MWE-103</strain>
    </source>
</reference>
<dbReference type="Pfam" id="PF11181">
    <property type="entry name" value="YflT"/>
    <property type="match status" value="1"/>
</dbReference>
<keyword evidence="3" id="KW-1185">Reference proteome</keyword>
<comment type="caution">
    <text evidence="2">The sequence shown here is derived from an EMBL/GenBank/DDBJ whole genome shotgun (WGS) entry which is preliminary data.</text>
</comment>
<evidence type="ECO:0000313" key="2">
    <source>
        <dbReference type="EMBL" id="MBO7747718.1"/>
    </source>
</evidence>
<proteinExistence type="predicted"/>
<evidence type="ECO:0000313" key="3">
    <source>
        <dbReference type="Proteomes" id="UP000670947"/>
    </source>
</evidence>
<evidence type="ECO:0000259" key="1">
    <source>
        <dbReference type="Pfam" id="PF11181"/>
    </source>
</evidence>
<gene>
    <name evidence="2" type="ORF">I8J29_26365</name>
</gene>
<name>A0ABS3WHK0_9BACL</name>
<protein>
    <submittedName>
        <fullName evidence="2">General stress protein</fullName>
    </submittedName>
</protein>
<sequence length="177" mass="18538">MSYKIAIYDTHNDAIRAIQALEQAGFVKTDLTVIAKNREDTRRIENETDVDADELQDLTDARLAADQHGLDDPRVVVPIAASPGLTMTGPFTGGMAYPGNSFVAAAAFLDDDDSMDSALHDLGVPGGDVEACREAIARGGIIVAAETGSDASNGGPDMTRGGEAEALFRSTGATRIL</sequence>
<dbReference type="EMBL" id="JAGGDJ010000038">
    <property type="protein sequence ID" value="MBO7747718.1"/>
    <property type="molecule type" value="Genomic_DNA"/>
</dbReference>
<dbReference type="RefSeq" id="WP_208850345.1">
    <property type="nucleotide sequence ID" value="NZ_JAGGDJ010000038.1"/>
</dbReference>
<accession>A0ABS3WHK0</accession>
<feature type="domain" description="General stress protein 17M-like" evidence="1">
    <location>
        <begin position="4"/>
        <end position="52"/>
    </location>
</feature>
<organism evidence="2 3">
    <name type="scientific">Paenibacillus artemisiicola</name>
    <dbReference type="NCBI Taxonomy" id="1172618"/>
    <lineage>
        <taxon>Bacteria</taxon>
        <taxon>Bacillati</taxon>
        <taxon>Bacillota</taxon>
        <taxon>Bacilli</taxon>
        <taxon>Bacillales</taxon>
        <taxon>Paenibacillaceae</taxon>
        <taxon>Paenibacillus</taxon>
    </lineage>
</organism>
<dbReference type="Proteomes" id="UP000670947">
    <property type="component" value="Unassembled WGS sequence"/>
</dbReference>